<name>F6D7W3_METPW</name>
<dbReference type="Gene3D" id="3.40.1000.10">
    <property type="entry name" value="Mog1/PsbP, alpha/beta/alpha sandwich"/>
    <property type="match status" value="1"/>
</dbReference>
<keyword evidence="1" id="KW-1133">Transmembrane helix</keyword>
<dbReference type="Pfam" id="PF18933">
    <property type="entry name" value="PsbP_2"/>
    <property type="match status" value="1"/>
</dbReference>
<evidence type="ECO:0000256" key="1">
    <source>
        <dbReference type="SAM" id="Phobius"/>
    </source>
</evidence>
<accession>F6D7W3</accession>
<dbReference type="AlphaFoldDB" id="F6D7W3"/>
<sequence>MIKLKIKHLMIPILIAVTVLSILTYVVLAPEYVTYGENVKHYNDSEISFDFPQNWVISDYENPVETLFLSEPDNLTINRHDTISQNTSSSSMNQNNNSAPDIANPTMLTVTISKRSSLTAGITLENAYKLNENYPLIEKTPGYQFISQNVTTVDGVTAYEFLYGDETHIYYDVWFEKNGKFYGIACQTLTDSFNSEKKNFNLLINSFHVK</sequence>
<dbReference type="GeneID" id="25394774"/>
<protein>
    <recommendedName>
        <fullName evidence="4">PsbP C-terminal domain-containing protein</fullName>
    </recommendedName>
</protein>
<keyword evidence="1" id="KW-0472">Membrane</keyword>
<dbReference type="EMBL" id="CP002772">
    <property type="protein sequence ID" value="AEG17801.1"/>
    <property type="molecule type" value="Genomic_DNA"/>
</dbReference>
<evidence type="ECO:0000313" key="2">
    <source>
        <dbReference type="EMBL" id="AEG17801.1"/>
    </source>
</evidence>
<organism evidence="2 3">
    <name type="scientific">Methanobacterium paludis (strain DSM 25820 / JCM 18151 / SWAN1)</name>
    <dbReference type="NCBI Taxonomy" id="868131"/>
    <lineage>
        <taxon>Archaea</taxon>
        <taxon>Methanobacteriati</taxon>
        <taxon>Methanobacteriota</taxon>
        <taxon>Methanomada group</taxon>
        <taxon>Methanobacteria</taxon>
        <taxon>Methanobacteriales</taxon>
        <taxon>Methanobacteriaceae</taxon>
        <taxon>Methanobacterium</taxon>
    </lineage>
</organism>
<dbReference type="KEGG" id="mew:MSWAN_0769"/>
<keyword evidence="1" id="KW-0812">Transmembrane</keyword>
<dbReference type="HOGENOM" id="CLU_1307843_0_0_2"/>
<reference evidence="2 3" key="1">
    <citation type="journal article" date="2014" name="Int. J. Syst. Evol. Microbiol.">
        <title>Methanobacterium paludis sp. nov. and a novel strain of Methanobacterium lacus isolated from northern peatlands.</title>
        <authorList>
            <person name="Cadillo-Quiroz H."/>
            <person name="Brauer S.L."/>
            <person name="Goodson N."/>
            <person name="Yavitt J.B."/>
            <person name="Zinder S.H."/>
        </authorList>
    </citation>
    <scope>NUCLEOTIDE SEQUENCE [LARGE SCALE GENOMIC DNA]</scope>
    <source>
        <strain evidence="3">DSM 25820 / JCM 18151 / SWAN1</strain>
    </source>
</reference>
<evidence type="ECO:0008006" key="4">
    <source>
        <dbReference type="Google" id="ProtNLM"/>
    </source>
</evidence>
<feature type="transmembrane region" description="Helical" evidence="1">
    <location>
        <begin position="9"/>
        <end position="28"/>
    </location>
</feature>
<proteinExistence type="predicted"/>
<evidence type="ECO:0000313" key="3">
    <source>
        <dbReference type="Proteomes" id="UP000009231"/>
    </source>
</evidence>
<dbReference type="RefSeq" id="WP_013825303.1">
    <property type="nucleotide sequence ID" value="NC_015574.1"/>
</dbReference>
<keyword evidence="3" id="KW-1185">Reference proteome</keyword>
<dbReference type="Proteomes" id="UP000009231">
    <property type="component" value="Chromosome"/>
</dbReference>
<gene>
    <name evidence="2" type="ordered locus">MSWAN_0769</name>
</gene>
<dbReference type="eggNOG" id="arCOG06468">
    <property type="taxonomic scope" value="Archaea"/>
</dbReference>